<sequence>MKVSRDPKLSAFTLSELLVVLVIIGVLILMALPSLMPLISKTRSLEAKQALKHVHTLQKTYFYEYARFGEDLNAIGFESERLSTDPDNPGNANYLIEIVESTPNTYMARATAVVDFDGDGQMNVWEVDQMGDIREVTRD</sequence>
<dbReference type="RefSeq" id="WP_264138280.1">
    <property type="nucleotide sequence ID" value="NZ_JAOYOD010000001.1"/>
</dbReference>
<evidence type="ECO:0000256" key="1">
    <source>
        <dbReference type="SAM" id="Phobius"/>
    </source>
</evidence>
<dbReference type="NCBIfam" id="TIGR02532">
    <property type="entry name" value="IV_pilin_GFxxxE"/>
    <property type="match status" value="1"/>
</dbReference>
<dbReference type="InterPro" id="IPR045584">
    <property type="entry name" value="Pilin-like"/>
</dbReference>
<comment type="caution">
    <text evidence="2">The sequence shown here is derived from an EMBL/GenBank/DDBJ whole genome shotgun (WGS) entry which is preliminary data.</text>
</comment>
<reference evidence="2 3" key="1">
    <citation type="submission" date="2022-10" db="EMBL/GenBank/DDBJ databases">
        <title>Comparative genomics and taxonomic characterization of three novel marine species of genus Reichenbachiella exhibiting antioxidant and polysaccharide degradation activities.</title>
        <authorList>
            <person name="Muhammad N."/>
            <person name="Lee Y.-J."/>
            <person name="Ko J."/>
            <person name="Kim S.-G."/>
        </authorList>
    </citation>
    <scope>NUCLEOTIDE SEQUENCE [LARGE SCALE GENOMIC DNA]</scope>
    <source>
        <strain evidence="2 3">ABR2-5</strain>
    </source>
</reference>
<accession>A0ABT3CV25</accession>
<organism evidence="2 3">
    <name type="scientific">Reichenbachiella ulvae</name>
    <dbReference type="NCBI Taxonomy" id="2980104"/>
    <lineage>
        <taxon>Bacteria</taxon>
        <taxon>Pseudomonadati</taxon>
        <taxon>Bacteroidota</taxon>
        <taxon>Cytophagia</taxon>
        <taxon>Cytophagales</taxon>
        <taxon>Reichenbachiellaceae</taxon>
        <taxon>Reichenbachiella</taxon>
    </lineage>
</organism>
<keyword evidence="1" id="KW-0812">Transmembrane</keyword>
<name>A0ABT3CV25_9BACT</name>
<dbReference type="Gene3D" id="3.30.700.10">
    <property type="entry name" value="Glycoprotein, Type 4 Pilin"/>
    <property type="match status" value="1"/>
</dbReference>
<proteinExistence type="predicted"/>
<dbReference type="InterPro" id="IPR012902">
    <property type="entry name" value="N_methyl_site"/>
</dbReference>
<dbReference type="EMBL" id="JAOYOD010000001">
    <property type="protein sequence ID" value="MCV9387457.1"/>
    <property type="molecule type" value="Genomic_DNA"/>
</dbReference>
<gene>
    <name evidence="2" type="ORF">N7U62_12325</name>
</gene>
<dbReference type="SUPFAM" id="SSF54523">
    <property type="entry name" value="Pili subunits"/>
    <property type="match status" value="1"/>
</dbReference>
<evidence type="ECO:0000313" key="3">
    <source>
        <dbReference type="Proteomes" id="UP001300692"/>
    </source>
</evidence>
<keyword evidence="3" id="KW-1185">Reference proteome</keyword>
<protein>
    <submittedName>
        <fullName evidence="2">Prepilin-type N-terminal cleavage/methylation domain-containing protein</fullName>
    </submittedName>
</protein>
<feature type="transmembrane region" description="Helical" evidence="1">
    <location>
        <begin position="17"/>
        <end position="39"/>
    </location>
</feature>
<evidence type="ECO:0000313" key="2">
    <source>
        <dbReference type="EMBL" id="MCV9387457.1"/>
    </source>
</evidence>
<dbReference type="Proteomes" id="UP001300692">
    <property type="component" value="Unassembled WGS sequence"/>
</dbReference>
<keyword evidence="1" id="KW-0472">Membrane</keyword>
<keyword evidence="1" id="KW-1133">Transmembrane helix</keyword>
<dbReference type="Pfam" id="PF07963">
    <property type="entry name" value="N_methyl"/>
    <property type="match status" value="1"/>
</dbReference>